<proteinExistence type="inferred from homology"/>
<dbReference type="EMBL" id="JALJOR010000004">
    <property type="protein sequence ID" value="KAK9817740.1"/>
    <property type="molecule type" value="Genomic_DNA"/>
</dbReference>
<dbReference type="SUPFAM" id="SSF111331">
    <property type="entry name" value="NAD kinase/diacylglycerol kinase-like"/>
    <property type="match status" value="1"/>
</dbReference>
<dbReference type="PROSITE" id="PS50146">
    <property type="entry name" value="DAGK"/>
    <property type="match status" value="1"/>
</dbReference>
<comment type="caution">
    <text evidence="17">The sequence shown here is derived from an EMBL/GenBank/DDBJ whole genome shotgun (WGS) entry which is preliminary data.</text>
</comment>
<feature type="domain" description="Phorbol-ester/DAG-type" evidence="15">
    <location>
        <begin position="51"/>
        <end position="106"/>
    </location>
</feature>
<feature type="compositionally biased region" description="Basic residues" evidence="13">
    <location>
        <begin position="193"/>
        <end position="202"/>
    </location>
</feature>
<dbReference type="GO" id="GO:0004143">
    <property type="term" value="F:ATP-dependent diacylglycerol kinase activity"/>
    <property type="evidence" value="ECO:0007669"/>
    <property type="project" value="UniProtKB-EC"/>
</dbReference>
<dbReference type="Gene3D" id="2.60.200.40">
    <property type="match status" value="1"/>
</dbReference>
<evidence type="ECO:0000256" key="1">
    <source>
        <dbReference type="ARBA" id="ARBA00004370"/>
    </source>
</evidence>
<feature type="chain" id="PRO_5043755004" description="Diacylglycerol kinase" evidence="14">
    <location>
        <begin position="18"/>
        <end position="795"/>
    </location>
</feature>
<keyword evidence="9" id="KW-0862">Zinc</keyword>
<dbReference type="SUPFAM" id="SSF57889">
    <property type="entry name" value="Cysteine-rich domain"/>
    <property type="match status" value="1"/>
</dbReference>
<keyword evidence="6 12" id="KW-0547">Nucleotide-binding</keyword>
<dbReference type="InterPro" id="IPR002219">
    <property type="entry name" value="PKC_DAG/PE"/>
</dbReference>
<evidence type="ECO:0000256" key="4">
    <source>
        <dbReference type="ARBA" id="ARBA00022723"/>
    </source>
</evidence>
<dbReference type="GO" id="GO:0008270">
    <property type="term" value="F:zinc ion binding"/>
    <property type="evidence" value="ECO:0007669"/>
    <property type="project" value="UniProtKB-KW"/>
</dbReference>
<dbReference type="GO" id="GO:0007200">
    <property type="term" value="P:phospholipase C-activating G protein-coupled receptor signaling pathway"/>
    <property type="evidence" value="ECO:0007669"/>
    <property type="project" value="InterPro"/>
</dbReference>
<evidence type="ECO:0000256" key="14">
    <source>
        <dbReference type="SAM" id="SignalP"/>
    </source>
</evidence>
<evidence type="ECO:0000256" key="2">
    <source>
        <dbReference type="ARBA" id="ARBA00009280"/>
    </source>
</evidence>
<evidence type="ECO:0000256" key="10">
    <source>
        <dbReference type="ARBA" id="ARBA00022840"/>
    </source>
</evidence>
<dbReference type="InterPro" id="IPR017438">
    <property type="entry name" value="ATP-NAD_kinase_N"/>
</dbReference>
<keyword evidence="10 12" id="KW-0067">ATP-binding</keyword>
<dbReference type="PANTHER" id="PTHR11255:SF54">
    <property type="entry name" value="DIACYLGLYCEROL KINASE THETA"/>
    <property type="match status" value="1"/>
</dbReference>
<keyword evidence="18" id="KW-1185">Reference proteome</keyword>
<dbReference type="SMART" id="SM00045">
    <property type="entry name" value="DAGKa"/>
    <property type="match status" value="1"/>
</dbReference>
<comment type="similarity">
    <text evidence="2 12">Belongs to the eukaryotic diacylglycerol kinase family.</text>
</comment>
<evidence type="ECO:0000256" key="11">
    <source>
        <dbReference type="ARBA" id="ARBA00023136"/>
    </source>
</evidence>
<evidence type="ECO:0000256" key="8">
    <source>
        <dbReference type="ARBA" id="ARBA00022777"/>
    </source>
</evidence>
<evidence type="ECO:0000313" key="18">
    <source>
        <dbReference type="Proteomes" id="UP001489004"/>
    </source>
</evidence>
<accession>A0AAW1Q620</accession>
<gene>
    <name evidence="17" type="ORF">WJX72_001471</name>
</gene>
<feature type="region of interest" description="Disordered" evidence="13">
    <location>
        <begin position="135"/>
        <end position="210"/>
    </location>
</feature>
<feature type="region of interest" description="Disordered" evidence="13">
    <location>
        <begin position="332"/>
        <end position="359"/>
    </location>
</feature>
<feature type="signal peptide" evidence="14">
    <location>
        <begin position="1"/>
        <end position="17"/>
    </location>
</feature>
<evidence type="ECO:0000256" key="3">
    <source>
        <dbReference type="ARBA" id="ARBA00022679"/>
    </source>
</evidence>
<feature type="domain" description="DAGKc" evidence="16">
    <location>
        <begin position="379"/>
        <end position="526"/>
    </location>
</feature>
<evidence type="ECO:0000256" key="9">
    <source>
        <dbReference type="ARBA" id="ARBA00022833"/>
    </source>
</evidence>
<dbReference type="Pfam" id="PF00609">
    <property type="entry name" value="DAGK_acc"/>
    <property type="match status" value="1"/>
</dbReference>
<dbReference type="Gene3D" id="3.40.50.10330">
    <property type="entry name" value="Probable inorganic polyphosphate/atp-NAD kinase, domain 1"/>
    <property type="match status" value="1"/>
</dbReference>
<dbReference type="Pfam" id="PF00781">
    <property type="entry name" value="DAGK_cat"/>
    <property type="match status" value="1"/>
</dbReference>
<keyword evidence="4" id="KW-0479">Metal-binding</keyword>
<evidence type="ECO:0000256" key="7">
    <source>
        <dbReference type="ARBA" id="ARBA00022771"/>
    </source>
</evidence>
<dbReference type="GO" id="GO:0005524">
    <property type="term" value="F:ATP binding"/>
    <property type="evidence" value="ECO:0007669"/>
    <property type="project" value="UniProtKB-KW"/>
</dbReference>
<evidence type="ECO:0000256" key="6">
    <source>
        <dbReference type="ARBA" id="ARBA00022741"/>
    </source>
</evidence>
<keyword evidence="3 12" id="KW-0808">Transferase</keyword>
<feature type="compositionally biased region" description="Low complexity" evidence="13">
    <location>
        <begin position="340"/>
        <end position="356"/>
    </location>
</feature>
<keyword evidence="11" id="KW-0472">Membrane</keyword>
<dbReference type="InterPro" id="IPR000756">
    <property type="entry name" value="Diacylglycerol_kin_accessory"/>
</dbReference>
<keyword evidence="14" id="KW-0732">Signal</keyword>
<organism evidence="17 18">
    <name type="scientific">[Myrmecia] bisecta</name>
    <dbReference type="NCBI Taxonomy" id="41462"/>
    <lineage>
        <taxon>Eukaryota</taxon>
        <taxon>Viridiplantae</taxon>
        <taxon>Chlorophyta</taxon>
        <taxon>core chlorophytes</taxon>
        <taxon>Trebouxiophyceae</taxon>
        <taxon>Trebouxiales</taxon>
        <taxon>Trebouxiaceae</taxon>
        <taxon>Myrmecia</taxon>
    </lineage>
</organism>
<dbReference type="PANTHER" id="PTHR11255">
    <property type="entry name" value="DIACYLGLYCEROL KINASE"/>
    <property type="match status" value="1"/>
</dbReference>
<dbReference type="Proteomes" id="UP001489004">
    <property type="component" value="Unassembled WGS sequence"/>
</dbReference>
<reference evidence="17 18" key="1">
    <citation type="journal article" date="2024" name="Nat. Commun.">
        <title>Phylogenomics reveals the evolutionary origins of lichenization in chlorophyte algae.</title>
        <authorList>
            <person name="Puginier C."/>
            <person name="Libourel C."/>
            <person name="Otte J."/>
            <person name="Skaloud P."/>
            <person name="Haon M."/>
            <person name="Grisel S."/>
            <person name="Petersen M."/>
            <person name="Berrin J.G."/>
            <person name="Delaux P.M."/>
            <person name="Dal Grande F."/>
            <person name="Keller J."/>
        </authorList>
    </citation>
    <scope>NUCLEOTIDE SEQUENCE [LARGE SCALE GENOMIC DNA]</scope>
    <source>
        <strain evidence="17 18">SAG 2043</strain>
    </source>
</reference>
<evidence type="ECO:0000256" key="5">
    <source>
        <dbReference type="ARBA" id="ARBA00022737"/>
    </source>
</evidence>
<dbReference type="Gene3D" id="3.30.60.20">
    <property type="match status" value="1"/>
</dbReference>
<dbReference type="AlphaFoldDB" id="A0AAW1Q620"/>
<comment type="catalytic activity">
    <reaction evidence="12">
        <text>a 1,2-diacyl-sn-glycerol + ATP = a 1,2-diacyl-sn-glycero-3-phosphate + ADP + H(+)</text>
        <dbReference type="Rhea" id="RHEA:10272"/>
        <dbReference type="ChEBI" id="CHEBI:15378"/>
        <dbReference type="ChEBI" id="CHEBI:17815"/>
        <dbReference type="ChEBI" id="CHEBI:30616"/>
        <dbReference type="ChEBI" id="CHEBI:58608"/>
        <dbReference type="ChEBI" id="CHEBI:456216"/>
        <dbReference type="EC" id="2.7.1.107"/>
    </reaction>
</comment>
<sequence>MFSIILLALFLIARAIARWHSVRRGITNAAIAGAAIAELRRSNPDLYPPAPHAWYRLPLHQLTAPQLCAVCYQHIQMDGDTKRVQCCEVCGTLAHEGCVRHVPHDCRPAAMQVEHRMVHMWKPAGVAMIQKEEEAAGEAAVQPPAQHAHRPPDSNGHVAEADHNGLANGLTSSKDGVENELGAFAEAVPGSKRQVKKAKRQRSFGLSDGARPAASLSSLVAEDVGEGSKAIFEGLTSDHQWETPRKHRRVNSFGAFINTLASAVGGSLDGDALRDAQPSDARLKRHPSEVDVSELDTCHLGAHWRLVLPPTSVRLLPSATWSSRAQSFLRRAAKKKGKSKAAGSSATGGSDGGSSSHRPSWWRGAHVRWQDYRIEDVPVGCKPLLVFLNTKSGPQVGLAMRRKFLRMLNPLQVVELPREKPEPALQLFARVPNLRIMVVGGDGTVGWIMGCLDVLKEALEAEPGGQPWTMPPIAVFPLGTGNDLARCLNWGSGLHEFQHSGMSAILKEVEQATVALLDRWTVSIQPAKAARAAGGQGLPQRSASGRIGQSISGMRKQLGKEPAEQKAVKKTLNNYLGIGIDAKVALEFHQVREQYPGWFQSQMGNKLWYTTLGAKYLGDPRDLPAKLQVECDGELIELPGDIEGILLLNINSYMGGVDLWGSGATGPPHQDQAPQSFCDGRLEVVAVYGTWHLGQLQVGLSGAKRLCQCRTARISTREELPMQIDGEPWKQGPATLEVGFKDQAFMLRRVSSEPMAQMAHIVAEVLEGCQAKGVISQAQRMALTTELATKLHPVL</sequence>
<evidence type="ECO:0000256" key="13">
    <source>
        <dbReference type="SAM" id="MobiDB-lite"/>
    </source>
</evidence>
<evidence type="ECO:0000259" key="16">
    <source>
        <dbReference type="PROSITE" id="PS50146"/>
    </source>
</evidence>
<dbReference type="GO" id="GO:0016020">
    <property type="term" value="C:membrane"/>
    <property type="evidence" value="ECO:0007669"/>
    <property type="project" value="UniProtKB-SubCell"/>
</dbReference>
<name>A0AAW1Q620_9CHLO</name>
<comment type="subcellular location">
    <subcellularLocation>
        <location evidence="1">Membrane</location>
    </subcellularLocation>
</comment>
<dbReference type="InterPro" id="IPR037607">
    <property type="entry name" value="DGK"/>
</dbReference>
<dbReference type="InterPro" id="IPR046349">
    <property type="entry name" value="C1-like_sf"/>
</dbReference>
<dbReference type="EC" id="2.7.1.107" evidence="12"/>
<keyword evidence="5" id="KW-0677">Repeat</keyword>
<evidence type="ECO:0000259" key="15">
    <source>
        <dbReference type="PROSITE" id="PS50081"/>
    </source>
</evidence>
<dbReference type="SMART" id="SM00046">
    <property type="entry name" value="DAGKc"/>
    <property type="match status" value="1"/>
</dbReference>
<dbReference type="PROSITE" id="PS50081">
    <property type="entry name" value="ZF_DAG_PE_2"/>
    <property type="match status" value="1"/>
</dbReference>
<evidence type="ECO:0000256" key="12">
    <source>
        <dbReference type="RuleBase" id="RU361128"/>
    </source>
</evidence>
<evidence type="ECO:0000313" key="17">
    <source>
        <dbReference type="EMBL" id="KAK9817740.1"/>
    </source>
</evidence>
<protein>
    <recommendedName>
        <fullName evidence="12">Diacylglycerol kinase</fullName>
        <shortName evidence="12">DAG kinase</shortName>
        <ecNumber evidence="12">2.7.1.107</ecNumber>
    </recommendedName>
</protein>
<dbReference type="InterPro" id="IPR001206">
    <property type="entry name" value="Diacylglycerol_kinase_cat_dom"/>
</dbReference>
<keyword evidence="7" id="KW-0863">Zinc-finger</keyword>
<keyword evidence="8 12" id="KW-0418">Kinase</keyword>
<dbReference type="InterPro" id="IPR016064">
    <property type="entry name" value="NAD/diacylglycerol_kinase_sf"/>
</dbReference>